<dbReference type="Pfam" id="PF14088">
    <property type="entry name" value="DUF4268"/>
    <property type="match status" value="1"/>
</dbReference>
<dbReference type="InterPro" id="IPR011856">
    <property type="entry name" value="tRNA_endonuc-like_dom_sf"/>
</dbReference>
<dbReference type="GO" id="GO:0003676">
    <property type="term" value="F:nucleic acid binding"/>
    <property type="evidence" value="ECO:0007669"/>
    <property type="project" value="InterPro"/>
</dbReference>
<organism evidence="3 4">
    <name type="scientific">Bacteroides graminisolvens DSM 19988 = JCM 15093</name>
    <dbReference type="NCBI Taxonomy" id="1121097"/>
    <lineage>
        <taxon>Bacteria</taxon>
        <taxon>Pseudomonadati</taxon>
        <taxon>Bacteroidota</taxon>
        <taxon>Bacteroidia</taxon>
        <taxon>Bacteroidales</taxon>
        <taxon>Bacteroidaceae</taxon>
        <taxon>Bacteroides</taxon>
    </lineage>
</organism>
<proteinExistence type="predicted"/>
<comment type="caution">
    <text evidence="3">The sequence shown here is derived from an EMBL/GenBank/DDBJ whole genome shotgun (WGS) entry which is preliminary data.</text>
</comment>
<reference evidence="3 4" key="1">
    <citation type="journal article" date="2015" name="Microbes Environ.">
        <title>Distribution and evolution of nitrogen fixation genes in the phylum bacteroidetes.</title>
        <authorList>
            <person name="Inoue J."/>
            <person name="Oshima K."/>
            <person name="Suda W."/>
            <person name="Sakamoto M."/>
            <person name="Iino T."/>
            <person name="Noda S."/>
            <person name="Hongoh Y."/>
            <person name="Hattori M."/>
            <person name="Ohkuma M."/>
        </authorList>
    </citation>
    <scope>NUCLEOTIDE SEQUENCE [LARGE SCALE GENOMIC DNA]</scope>
    <source>
        <strain evidence="3 4">JCM 15093</strain>
    </source>
</reference>
<name>A0A069D9S5_9BACE</name>
<dbReference type="Proteomes" id="UP000027601">
    <property type="component" value="Unassembled WGS sequence"/>
</dbReference>
<gene>
    <name evidence="3" type="ORF">JCM15093_2200</name>
</gene>
<sequence length="378" mass="44355">MYLIDKTQNRIKELEKKTFSELGFKERKHLQEWLAHQPTALGEELLIIQKEFNGFNDTNERLDLLALDKEGNLVIIENKLDDTGRDVTWQVLKYASYCSTLNKEQIRNIYQDFLDKEKFGEKAEENLADFFEQEYEDLSLNKRQSQRVVIVAANFRKEVTSNVLWLLDYKLRIQCFKATPFALNDQLFLTMEQIIPTKDTEDFVISMADKMQEEISTQEGMKDRHKLRLEFWSKLLPKLKGKTSIYQNVSPAKDHWLNSGGTGISGVRYCLVITKDYAAVQIEFARSNKEENKKLYDELIKDKDSIEKQFGHELEWKRNDTKISSQVSYTLNGVNIYTPEDWNKALSFMEVNIINLERAMQKPFREIKKVLSINEEGD</sequence>
<accession>A0A069D9S5</accession>
<evidence type="ECO:0000313" key="4">
    <source>
        <dbReference type="Proteomes" id="UP000027601"/>
    </source>
</evidence>
<dbReference type="InterPro" id="IPR025364">
    <property type="entry name" value="DUF4268"/>
</dbReference>
<evidence type="ECO:0000313" key="3">
    <source>
        <dbReference type="EMBL" id="GAK36989.1"/>
    </source>
</evidence>
<dbReference type="Gene3D" id="3.40.1350.10">
    <property type="match status" value="1"/>
</dbReference>
<evidence type="ECO:0000256" key="1">
    <source>
        <dbReference type="SAM" id="Coils"/>
    </source>
</evidence>
<dbReference type="RefSeq" id="WP_024996765.1">
    <property type="nucleotide sequence ID" value="NZ_KE386628.1"/>
</dbReference>
<dbReference type="eggNOG" id="COG1637">
    <property type="taxonomic scope" value="Bacteria"/>
</dbReference>
<dbReference type="EMBL" id="BAJS01000012">
    <property type="protein sequence ID" value="GAK36989.1"/>
    <property type="molecule type" value="Genomic_DNA"/>
</dbReference>
<protein>
    <submittedName>
        <fullName evidence="3">Putative inner membrane protein</fullName>
    </submittedName>
</protein>
<dbReference type="STRING" id="1121097.GCA_000428125_02440"/>
<feature type="coiled-coil region" evidence="1">
    <location>
        <begin position="282"/>
        <end position="309"/>
    </location>
</feature>
<dbReference type="AlphaFoldDB" id="A0A069D9S5"/>
<dbReference type="OrthoDB" id="9798761at2"/>
<keyword evidence="1" id="KW-0175">Coiled coil</keyword>
<evidence type="ECO:0000259" key="2">
    <source>
        <dbReference type="Pfam" id="PF14088"/>
    </source>
</evidence>
<feature type="domain" description="DUF4268" evidence="2">
    <location>
        <begin position="227"/>
        <end position="362"/>
    </location>
</feature>
<keyword evidence="4" id="KW-1185">Reference proteome</keyword>